<dbReference type="InterPro" id="IPR013751">
    <property type="entry name" value="ACP_syn_III_N"/>
</dbReference>
<evidence type="ECO:0000259" key="3">
    <source>
        <dbReference type="Pfam" id="PF08541"/>
    </source>
</evidence>
<dbReference type="GO" id="GO:0044550">
    <property type="term" value="P:secondary metabolite biosynthetic process"/>
    <property type="evidence" value="ECO:0007669"/>
    <property type="project" value="TreeGrafter"/>
</dbReference>
<dbReference type="InterPro" id="IPR013747">
    <property type="entry name" value="ACP_syn_III_C"/>
</dbReference>
<dbReference type="SUPFAM" id="SSF53901">
    <property type="entry name" value="Thiolase-like"/>
    <property type="match status" value="1"/>
</dbReference>
<dbReference type="InterPro" id="IPR016039">
    <property type="entry name" value="Thiolase-like"/>
</dbReference>
<dbReference type="CDD" id="cd00830">
    <property type="entry name" value="KAS_III"/>
    <property type="match status" value="1"/>
</dbReference>
<name>F6K0Y0_9BACT</name>
<evidence type="ECO:0000313" key="5">
    <source>
        <dbReference type="EMBL" id="AEE65482.1"/>
    </source>
</evidence>
<evidence type="ECO:0000256" key="2">
    <source>
        <dbReference type="ARBA" id="ARBA00023315"/>
    </source>
</evidence>
<dbReference type="PANTHER" id="PTHR34069:SF2">
    <property type="entry name" value="BETA-KETOACYL-[ACYL-CARRIER-PROTEIN] SYNTHASE III"/>
    <property type="match status" value="1"/>
</dbReference>
<keyword evidence="1" id="KW-0808">Transferase</keyword>
<dbReference type="GO" id="GO:0004315">
    <property type="term" value="F:3-oxoacyl-[acyl-carrier-protein] synthase activity"/>
    <property type="evidence" value="ECO:0007669"/>
    <property type="project" value="InterPro"/>
</dbReference>
<dbReference type="NCBIfam" id="NF006829">
    <property type="entry name" value="PRK09352.1"/>
    <property type="match status" value="1"/>
</dbReference>
<evidence type="ECO:0000259" key="4">
    <source>
        <dbReference type="Pfam" id="PF08545"/>
    </source>
</evidence>
<dbReference type="AlphaFoldDB" id="F6K0Y0"/>
<dbReference type="Pfam" id="PF08545">
    <property type="entry name" value="ACP_syn_III"/>
    <property type="match status" value="1"/>
</dbReference>
<proteinExistence type="predicted"/>
<keyword evidence="2" id="KW-0012">Acyltransferase</keyword>
<dbReference type="Pfam" id="PF08541">
    <property type="entry name" value="ACP_syn_III_C"/>
    <property type="match status" value="1"/>
</dbReference>
<sequence>MDLLTTEQPAGRAPGSPVLPVTILGTGISVPQTVVTNADLVATGLDTTDEWIRTRTGIRERRFLEPGRSTSDLCIEAAAQALRAAGIEPASLDAIVLATMTPDQPVPSTALIVKEALGAHRAIPIDLTQAACAGGVLGILLGAHLLQKPDSGPVLVIGGEAMSRLTDPADRTTRIFFGDAAGAVVLGRGDDGYGLLSWDMDSALSYAVEVRAGGASHPSSAETVAAGDHYLRMDGQIVWTEATERLPKSIEQAVASAGASVHDVAHFVLHQANRNIINEVMRRLGVDVERAGISLDRLGNTSAATVFTVLHTVVTNKMIQRDDLVVISGIGAGFIWGSLCLRYR</sequence>
<dbReference type="PANTHER" id="PTHR34069">
    <property type="entry name" value="3-OXOACYL-[ACYL-CARRIER-PROTEIN] SYNTHASE 3"/>
    <property type="match status" value="1"/>
</dbReference>
<dbReference type="GO" id="GO:0006633">
    <property type="term" value="P:fatty acid biosynthetic process"/>
    <property type="evidence" value="ECO:0007669"/>
    <property type="project" value="InterPro"/>
</dbReference>
<reference evidence="5" key="1">
    <citation type="submission" date="2010-05" db="EMBL/GenBank/DDBJ databases">
        <title>Fluostatin gene cluster.</title>
        <authorList>
            <person name="Feng Z."/>
            <person name="Brady S.F."/>
        </authorList>
    </citation>
    <scope>NUCLEOTIDE SEQUENCE</scope>
</reference>
<dbReference type="Gene3D" id="3.40.47.10">
    <property type="match status" value="1"/>
</dbReference>
<dbReference type="EMBL" id="HM193369">
    <property type="protein sequence ID" value="AEE65482.1"/>
    <property type="molecule type" value="Genomic_DNA"/>
</dbReference>
<feature type="domain" description="Beta-ketoacyl-[acyl-carrier-protein] synthase III C-terminal" evidence="3">
    <location>
        <begin position="255"/>
        <end position="343"/>
    </location>
</feature>
<accession>F6K0Y0</accession>
<organism evidence="5">
    <name type="scientific">uncultured bacterium BAC AB649/1850</name>
    <dbReference type="NCBI Taxonomy" id="1037453"/>
    <lineage>
        <taxon>Bacteria</taxon>
        <taxon>environmental samples</taxon>
    </lineage>
</organism>
<feature type="domain" description="Beta-ketoacyl-[acyl-carrier-protein] synthase III N-terminal" evidence="4">
    <location>
        <begin position="129"/>
        <end position="201"/>
    </location>
</feature>
<evidence type="ECO:0000256" key="1">
    <source>
        <dbReference type="ARBA" id="ARBA00022679"/>
    </source>
</evidence>
<protein>
    <submittedName>
        <fullName evidence="5">3-oxoacyl-(Acyl carrier protein) synthase III</fullName>
    </submittedName>
</protein>